<gene>
    <name evidence="2" type="ORF">NaonMp0016</name>
</gene>
<accession>A0A023PJ79</accession>
<organism evidence="2">
    <name type="scientific">Nannochloropsis oceanica</name>
    <dbReference type="NCBI Taxonomy" id="145522"/>
    <lineage>
        <taxon>Eukaryota</taxon>
        <taxon>Sar</taxon>
        <taxon>Stramenopiles</taxon>
        <taxon>Ochrophyta</taxon>
        <taxon>Eustigmatophyceae</taxon>
        <taxon>Eustigmatales</taxon>
        <taxon>Monodopsidaceae</taxon>
        <taxon>Nannochloropsis</taxon>
    </lineage>
</organism>
<feature type="transmembrane region" description="Helical" evidence="1">
    <location>
        <begin position="28"/>
        <end position="45"/>
    </location>
</feature>
<feature type="transmembrane region" description="Helical" evidence="1">
    <location>
        <begin position="5"/>
        <end position="22"/>
    </location>
</feature>
<keyword evidence="1" id="KW-0472">Membrane</keyword>
<keyword evidence="1" id="KW-1133">Transmembrane helix</keyword>
<dbReference type="EMBL" id="KJ410687">
    <property type="protein sequence ID" value="AHX24946.1"/>
    <property type="molecule type" value="Genomic_DNA"/>
</dbReference>
<keyword evidence="2" id="KW-0496">Mitochondrion</keyword>
<geneLocation type="mitochondrion" evidence="2"/>
<evidence type="ECO:0000313" key="2">
    <source>
        <dbReference type="EMBL" id="AHX24946.1"/>
    </source>
</evidence>
<proteinExistence type="predicted"/>
<sequence length="51" mass="5980">MKTFLIRLCIIICFILLLQFALISKYIVINDPALWAVLLIALYVFEPPKRK</sequence>
<evidence type="ECO:0000256" key="1">
    <source>
        <dbReference type="SAM" id="Phobius"/>
    </source>
</evidence>
<keyword evidence="1" id="KW-0812">Transmembrane</keyword>
<protein>
    <submittedName>
        <fullName evidence="2">Uncharacterized protein</fullName>
    </submittedName>
</protein>
<reference evidence="2" key="1">
    <citation type="journal article" date="2014" name="BMC Genomics">
        <title>A pangenomic analysis of the Nannochloropsis organellar genomes reveals novel genetic variations in key metabolic genes.</title>
        <authorList>
            <person name="Starkenburg S.R."/>
            <person name="Kwon K.J."/>
            <person name="Jha R.K."/>
            <person name="McKay C."/>
            <person name="Jacobs M."/>
            <person name="Chertkov O."/>
            <person name="Twary S."/>
            <person name="Rocap G."/>
            <person name="Cattolico R.A."/>
        </authorList>
    </citation>
    <scope>NUCLEOTIDE SEQUENCE</scope>
    <source>
        <strain evidence="2">LAMB0001</strain>
    </source>
</reference>
<name>A0A023PJ79_9STRA</name>
<dbReference type="AlphaFoldDB" id="A0A023PJ79"/>